<proteinExistence type="predicted"/>
<dbReference type="Proteomes" id="UP000315783">
    <property type="component" value="Unassembled WGS sequence"/>
</dbReference>
<evidence type="ECO:0000313" key="1">
    <source>
        <dbReference type="EMBL" id="TQV98961.1"/>
    </source>
</evidence>
<name>A0A545VB49_9HYPO</name>
<accession>A0A545VB49</accession>
<reference evidence="1 2" key="1">
    <citation type="journal article" date="2019" name="Appl. Microbiol. Biotechnol.">
        <title>Genome sequence of Isaria javanica and comparative genome analysis insights into family S53 peptidase evolution in fungal entomopathogens.</title>
        <authorList>
            <person name="Lin R."/>
            <person name="Zhang X."/>
            <person name="Xin B."/>
            <person name="Zou M."/>
            <person name="Gao Y."/>
            <person name="Qin F."/>
            <person name="Hu Q."/>
            <person name="Xie B."/>
            <person name="Cheng X."/>
        </authorList>
    </citation>
    <scope>NUCLEOTIDE SEQUENCE [LARGE SCALE GENOMIC DNA]</scope>
    <source>
        <strain evidence="1 2">IJ1G</strain>
    </source>
</reference>
<protein>
    <submittedName>
        <fullName evidence="1">Uncharacterized protein</fullName>
    </submittedName>
</protein>
<gene>
    <name evidence="1" type="ORF">IF1G_03041</name>
</gene>
<evidence type="ECO:0000313" key="2">
    <source>
        <dbReference type="Proteomes" id="UP000315783"/>
    </source>
</evidence>
<comment type="caution">
    <text evidence="1">The sequence shown here is derived from an EMBL/GenBank/DDBJ whole genome shotgun (WGS) entry which is preliminary data.</text>
</comment>
<dbReference type="AlphaFoldDB" id="A0A545VB49"/>
<keyword evidence="2" id="KW-1185">Reference proteome</keyword>
<organism evidence="1 2">
    <name type="scientific">Cordyceps javanica</name>
    <dbReference type="NCBI Taxonomy" id="43265"/>
    <lineage>
        <taxon>Eukaryota</taxon>
        <taxon>Fungi</taxon>
        <taxon>Dikarya</taxon>
        <taxon>Ascomycota</taxon>
        <taxon>Pezizomycotina</taxon>
        <taxon>Sordariomycetes</taxon>
        <taxon>Hypocreomycetidae</taxon>
        <taxon>Hypocreales</taxon>
        <taxon>Cordycipitaceae</taxon>
        <taxon>Cordyceps</taxon>
    </lineage>
</organism>
<sequence length="199" mass="21487">MGAPFHFLCHQPQTQVFVGGALMNAMQKCLPRDGACMNLINEARSDELRRKVSIPCLQMIGTVGGARCHGALPVCPDYYTGGHASQVVQPNTRGDAANMSILRKRVSIMFKTKLCFWQCLDSEREANRSMGMSCLAAGEPLHLTATAVCTFCHSAIFAAFCLLSGPPLLSVLNSSAYIIILHQHAIPSPSLVTSINVSH</sequence>
<dbReference type="EMBL" id="SPUK01000003">
    <property type="protein sequence ID" value="TQV98961.1"/>
    <property type="molecule type" value="Genomic_DNA"/>
</dbReference>